<feature type="transmembrane region" description="Helical" evidence="1">
    <location>
        <begin position="152"/>
        <end position="172"/>
    </location>
</feature>
<feature type="transmembrane region" description="Helical" evidence="1">
    <location>
        <begin position="111"/>
        <end position="132"/>
    </location>
</feature>
<keyword evidence="1" id="KW-0472">Membrane</keyword>
<dbReference type="GO" id="GO:0004175">
    <property type="term" value="F:endopeptidase activity"/>
    <property type="evidence" value="ECO:0007669"/>
    <property type="project" value="UniProtKB-ARBA"/>
</dbReference>
<proteinExistence type="predicted"/>
<keyword evidence="3" id="KW-0378">Hydrolase</keyword>
<dbReference type="OrthoDB" id="3693644at2"/>
<evidence type="ECO:0000256" key="1">
    <source>
        <dbReference type="SAM" id="Phobius"/>
    </source>
</evidence>
<feature type="transmembrane region" description="Helical" evidence="1">
    <location>
        <begin position="184"/>
        <end position="202"/>
    </location>
</feature>
<protein>
    <submittedName>
        <fullName evidence="3">CAAX prenyl protease-like protein</fullName>
    </submittedName>
</protein>
<feature type="transmembrane region" description="Helical" evidence="1">
    <location>
        <begin position="42"/>
        <end position="63"/>
    </location>
</feature>
<feature type="transmembrane region" description="Helical" evidence="1">
    <location>
        <begin position="79"/>
        <end position="99"/>
    </location>
</feature>
<dbReference type="AlphaFoldDB" id="A0A2M9CLM9"/>
<reference evidence="3 4" key="1">
    <citation type="submission" date="2017-11" db="EMBL/GenBank/DDBJ databases">
        <title>Genomic Encyclopedia of Archaeal and Bacterial Type Strains, Phase II (KMG-II): From Individual Species to Whole Genera.</title>
        <authorList>
            <person name="Goeker M."/>
        </authorList>
    </citation>
    <scope>NUCLEOTIDE SEQUENCE [LARGE SCALE GENOMIC DNA]</scope>
    <source>
        <strain evidence="3 4">DSM 27393</strain>
    </source>
</reference>
<dbReference type="EMBL" id="PGFF01000001">
    <property type="protein sequence ID" value="PJJ72804.1"/>
    <property type="molecule type" value="Genomic_DNA"/>
</dbReference>
<keyword evidence="1" id="KW-0812">Transmembrane</keyword>
<dbReference type="Pfam" id="PF02517">
    <property type="entry name" value="Rce1-like"/>
    <property type="match status" value="1"/>
</dbReference>
<keyword evidence="3" id="KW-0645">Protease</keyword>
<dbReference type="InterPro" id="IPR003675">
    <property type="entry name" value="Rce1/LyrA-like_dom"/>
</dbReference>
<comment type="caution">
    <text evidence="3">The sequence shown here is derived from an EMBL/GenBank/DDBJ whole genome shotgun (WGS) entry which is preliminary data.</text>
</comment>
<keyword evidence="4" id="KW-1185">Reference proteome</keyword>
<dbReference type="RefSeq" id="WP_100364956.1">
    <property type="nucleotide sequence ID" value="NZ_PGFF01000001.1"/>
</dbReference>
<keyword evidence="1" id="KW-1133">Transmembrane helix</keyword>
<dbReference type="InterPro" id="IPR042150">
    <property type="entry name" value="MmRce1-like"/>
</dbReference>
<dbReference type="PANTHER" id="PTHR35797:SF1">
    <property type="entry name" value="PROTEASE"/>
    <property type="match status" value="1"/>
</dbReference>
<dbReference type="GO" id="GO:0080120">
    <property type="term" value="P:CAAX-box protein maturation"/>
    <property type="evidence" value="ECO:0007669"/>
    <property type="project" value="UniProtKB-ARBA"/>
</dbReference>
<accession>A0A2M9CLM9</accession>
<gene>
    <name evidence="3" type="ORF">CLV46_2381</name>
</gene>
<feature type="domain" description="CAAX prenyl protease 2/Lysostaphin resistance protein A-like" evidence="2">
    <location>
        <begin position="118"/>
        <end position="222"/>
    </location>
</feature>
<sequence>MTRHIVHAPRRRIRLFLLLAFGLSWIPWTVLGVLRVDVTSGAVQLVFGLAAAGPSLAALAMWLNDPVKRARRTVRPSRWLPLAVVLGVAPALATALVFHPAPGIAAHAGDMVASLGGPLVVLGFVLLAGPIAEEFGWRGWLQPRLRATRGRLSTALVVGAIWAVWHVPLFALEGTGQSRMPLEEVAVFFVSFLPLSVIALAVSERWRGGAWAAVALHAGVNAADGLLPTSGLGGALLQLLLTTAVAAVVLATWREAEPPSTTSWTRPSRRATG</sequence>
<dbReference type="PANTHER" id="PTHR35797">
    <property type="entry name" value="PROTEASE-RELATED"/>
    <property type="match status" value="1"/>
</dbReference>
<evidence type="ECO:0000313" key="3">
    <source>
        <dbReference type="EMBL" id="PJJ72804.1"/>
    </source>
</evidence>
<name>A0A2M9CLM9_9MICO</name>
<dbReference type="GO" id="GO:0006508">
    <property type="term" value="P:proteolysis"/>
    <property type="evidence" value="ECO:0007669"/>
    <property type="project" value="UniProtKB-KW"/>
</dbReference>
<dbReference type="Proteomes" id="UP000228758">
    <property type="component" value="Unassembled WGS sequence"/>
</dbReference>
<evidence type="ECO:0000313" key="4">
    <source>
        <dbReference type="Proteomes" id="UP000228758"/>
    </source>
</evidence>
<evidence type="ECO:0000259" key="2">
    <source>
        <dbReference type="Pfam" id="PF02517"/>
    </source>
</evidence>
<organism evidence="3 4">
    <name type="scientific">Diaminobutyricimonas aerilata</name>
    <dbReference type="NCBI Taxonomy" id="1162967"/>
    <lineage>
        <taxon>Bacteria</taxon>
        <taxon>Bacillati</taxon>
        <taxon>Actinomycetota</taxon>
        <taxon>Actinomycetes</taxon>
        <taxon>Micrococcales</taxon>
        <taxon>Microbacteriaceae</taxon>
        <taxon>Diaminobutyricimonas</taxon>
    </lineage>
</organism>